<evidence type="ECO:0000256" key="8">
    <source>
        <dbReference type="ARBA" id="ARBA00022932"/>
    </source>
</evidence>
<dbReference type="GO" id="GO:0006271">
    <property type="term" value="P:DNA strand elongation involved in DNA replication"/>
    <property type="evidence" value="ECO:0007669"/>
    <property type="project" value="TreeGrafter"/>
</dbReference>
<protein>
    <recommendedName>
        <fullName evidence="3 10">Beta sliding clamp</fullName>
    </recommendedName>
</protein>
<comment type="function">
    <text evidence="10">Confers DNA tethering and processivity to DNA polymerases and other proteins. Acts as a clamp, forming a ring around DNA (a reaction catalyzed by the clamp-loading complex) which diffuses in an ATP-independent manner freely and bidirectionally along dsDNA. Initially characterized for its ability to contact the catalytic subunit of DNA polymerase III (Pol III), a complex, multichain enzyme responsible for most of the replicative synthesis in bacteria; Pol III exhibits 3'-5' exonuclease proofreading activity. The beta chain is required for initiation of replication as well as for processivity of DNA replication.</text>
</comment>
<dbReference type="Gene3D" id="3.70.10.10">
    <property type="match status" value="1"/>
</dbReference>
<keyword evidence="7 10" id="KW-0235">DNA replication</keyword>
<evidence type="ECO:0000256" key="2">
    <source>
        <dbReference type="ARBA" id="ARBA00010752"/>
    </source>
</evidence>
<evidence type="ECO:0000313" key="14">
    <source>
        <dbReference type="EMBL" id="RDI46541.1"/>
    </source>
</evidence>
<dbReference type="InterPro" id="IPR001001">
    <property type="entry name" value="DNA_polIII_beta"/>
</dbReference>
<keyword evidence="8 10" id="KW-0239">DNA-directed DNA polymerase</keyword>
<comment type="caution">
    <text evidence="14">The sequence shown here is derived from an EMBL/GenBank/DDBJ whole genome shotgun (WGS) entry which is preliminary data.</text>
</comment>
<evidence type="ECO:0000256" key="1">
    <source>
        <dbReference type="ARBA" id="ARBA00004496"/>
    </source>
</evidence>
<feature type="domain" description="DNA polymerase III beta sliding clamp C-terminal" evidence="13">
    <location>
        <begin position="248"/>
        <end position="366"/>
    </location>
</feature>
<dbReference type="EMBL" id="QQAX01000005">
    <property type="protein sequence ID" value="RDI46541.1"/>
    <property type="molecule type" value="Genomic_DNA"/>
</dbReference>
<dbReference type="GO" id="GO:0003677">
    <property type="term" value="F:DNA binding"/>
    <property type="evidence" value="ECO:0007669"/>
    <property type="project" value="UniProtKB-UniRule"/>
</dbReference>
<dbReference type="Gene3D" id="3.10.150.10">
    <property type="entry name" value="DNA Polymerase III, subunit A, domain 2"/>
    <property type="match status" value="1"/>
</dbReference>
<comment type="subcellular location">
    <subcellularLocation>
        <location evidence="1 10">Cytoplasm</location>
    </subcellularLocation>
</comment>
<dbReference type="InterPro" id="IPR022637">
    <property type="entry name" value="DNA_polIII_beta_cen"/>
</dbReference>
<dbReference type="FunFam" id="3.10.150.10:FF:000001">
    <property type="entry name" value="Beta sliding clamp"/>
    <property type="match status" value="1"/>
</dbReference>
<dbReference type="PIRSF" id="PIRSF000804">
    <property type="entry name" value="DNA_pol_III_b"/>
    <property type="match status" value="1"/>
</dbReference>
<evidence type="ECO:0000256" key="6">
    <source>
        <dbReference type="ARBA" id="ARBA00022695"/>
    </source>
</evidence>
<evidence type="ECO:0000259" key="12">
    <source>
        <dbReference type="Pfam" id="PF02767"/>
    </source>
</evidence>
<feature type="domain" description="DNA polymerase III beta sliding clamp N-terminal" evidence="11">
    <location>
        <begin position="1"/>
        <end position="119"/>
    </location>
</feature>
<comment type="similarity">
    <text evidence="2 10">Belongs to the beta sliding clamp family.</text>
</comment>
<dbReference type="SMART" id="SM00480">
    <property type="entry name" value="POL3Bc"/>
    <property type="match status" value="1"/>
</dbReference>
<evidence type="ECO:0000256" key="9">
    <source>
        <dbReference type="ARBA" id="ARBA00023125"/>
    </source>
</evidence>
<dbReference type="PANTHER" id="PTHR30478:SF0">
    <property type="entry name" value="BETA SLIDING CLAMP"/>
    <property type="match status" value="1"/>
</dbReference>
<evidence type="ECO:0000256" key="10">
    <source>
        <dbReference type="PIRNR" id="PIRNR000804"/>
    </source>
</evidence>
<dbReference type="InterPro" id="IPR046938">
    <property type="entry name" value="DNA_clamp_sf"/>
</dbReference>
<evidence type="ECO:0000259" key="11">
    <source>
        <dbReference type="Pfam" id="PF00712"/>
    </source>
</evidence>
<evidence type="ECO:0000256" key="3">
    <source>
        <dbReference type="ARBA" id="ARBA00021035"/>
    </source>
</evidence>
<dbReference type="PANTHER" id="PTHR30478">
    <property type="entry name" value="DNA POLYMERASE III SUBUNIT BETA"/>
    <property type="match status" value="1"/>
</dbReference>
<dbReference type="AlphaFoldDB" id="A0A370GSS8"/>
<evidence type="ECO:0000259" key="13">
    <source>
        <dbReference type="Pfam" id="PF02768"/>
    </source>
</evidence>
<accession>A0A370GSS8</accession>
<dbReference type="InterPro" id="IPR022635">
    <property type="entry name" value="DNA_polIII_beta_C"/>
</dbReference>
<comment type="subunit">
    <text evidence="10">Forms a ring-shaped head-to-tail homodimer around DNA.</text>
</comment>
<organism evidence="14 15">
    <name type="scientific">Aquicella lusitana</name>
    <dbReference type="NCBI Taxonomy" id="254246"/>
    <lineage>
        <taxon>Bacteria</taxon>
        <taxon>Pseudomonadati</taxon>
        <taxon>Pseudomonadota</taxon>
        <taxon>Gammaproteobacteria</taxon>
        <taxon>Legionellales</taxon>
        <taxon>Coxiellaceae</taxon>
        <taxon>Aquicella</taxon>
    </lineage>
</organism>
<evidence type="ECO:0000256" key="5">
    <source>
        <dbReference type="ARBA" id="ARBA00022679"/>
    </source>
</evidence>
<keyword evidence="5 10" id="KW-0808">Transferase</keyword>
<dbReference type="Pfam" id="PF02768">
    <property type="entry name" value="DNA_pol3_beta_3"/>
    <property type="match status" value="1"/>
</dbReference>
<keyword evidence="6 10" id="KW-0548">Nucleotidyltransferase</keyword>
<dbReference type="CDD" id="cd00140">
    <property type="entry name" value="beta_clamp"/>
    <property type="match status" value="1"/>
</dbReference>
<keyword evidence="4 10" id="KW-0963">Cytoplasm</keyword>
<name>A0A370GSS8_9COXI</name>
<dbReference type="NCBIfam" id="TIGR00663">
    <property type="entry name" value="dnan"/>
    <property type="match status" value="1"/>
</dbReference>
<keyword evidence="9" id="KW-0238">DNA-binding</keyword>
<dbReference type="OrthoDB" id="8421503at2"/>
<dbReference type="GO" id="GO:0009360">
    <property type="term" value="C:DNA polymerase III complex"/>
    <property type="evidence" value="ECO:0007669"/>
    <property type="project" value="InterPro"/>
</dbReference>
<gene>
    <name evidence="14" type="ORF">C8D86_10565</name>
</gene>
<proteinExistence type="inferred from homology"/>
<dbReference type="GO" id="GO:0005737">
    <property type="term" value="C:cytoplasm"/>
    <property type="evidence" value="ECO:0007669"/>
    <property type="project" value="UniProtKB-SubCell"/>
</dbReference>
<reference evidence="14 15" key="1">
    <citation type="submission" date="2018-07" db="EMBL/GenBank/DDBJ databases">
        <title>Genomic Encyclopedia of Type Strains, Phase IV (KMG-IV): sequencing the most valuable type-strain genomes for metagenomic binning, comparative biology and taxonomic classification.</title>
        <authorList>
            <person name="Goeker M."/>
        </authorList>
    </citation>
    <scope>NUCLEOTIDE SEQUENCE [LARGE SCALE GENOMIC DNA]</scope>
    <source>
        <strain evidence="14 15">DSM 16500</strain>
    </source>
</reference>
<dbReference type="Proteomes" id="UP000254720">
    <property type="component" value="Unassembled WGS sequence"/>
</dbReference>
<dbReference type="GO" id="GO:0042802">
    <property type="term" value="F:identical protein binding"/>
    <property type="evidence" value="ECO:0007669"/>
    <property type="project" value="UniProtKB-ARBA"/>
</dbReference>
<keyword evidence="15" id="KW-1185">Reference proteome</keyword>
<dbReference type="SUPFAM" id="SSF55979">
    <property type="entry name" value="DNA clamp"/>
    <property type="match status" value="3"/>
</dbReference>
<dbReference type="GO" id="GO:0008408">
    <property type="term" value="F:3'-5' exonuclease activity"/>
    <property type="evidence" value="ECO:0007669"/>
    <property type="project" value="InterPro"/>
</dbReference>
<dbReference type="GO" id="GO:0003887">
    <property type="term" value="F:DNA-directed DNA polymerase activity"/>
    <property type="evidence" value="ECO:0007669"/>
    <property type="project" value="UniProtKB-UniRule"/>
</dbReference>
<evidence type="ECO:0000313" key="15">
    <source>
        <dbReference type="Proteomes" id="UP000254720"/>
    </source>
</evidence>
<dbReference type="InterPro" id="IPR022634">
    <property type="entry name" value="DNA_polIII_beta_N"/>
</dbReference>
<dbReference type="Pfam" id="PF02767">
    <property type="entry name" value="DNA_pol3_beta_2"/>
    <property type="match status" value="1"/>
</dbReference>
<dbReference type="RefSeq" id="WP_114833836.1">
    <property type="nucleotide sequence ID" value="NZ_LR699114.1"/>
</dbReference>
<evidence type="ECO:0000256" key="4">
    <source>
        <dbReference type="ARBA" id="ARBA00022490"/>
    </source>
</evidence>
<evidence type="ECO:0000256" key="7">
    <source>
        <dbReference type="ARBA" id="ARBA00022705"/>
    </source>
</evidence>
<sequence length="367" mass="40780">MDITVQREALLKPLQAVSGVVEKKQTLPILSNVLLTIKDGKLCLTGTDLEIELIGFVPIESLMAEGVATVSARKLFDICRTLPEAVLLRLTLEKNYLVVRAGESCFMLNTLPAQDFPSLEDSVYPTHFTIKQNHLKNLLTKTYFAMGQQDVRHYLNGAFLDIGTNTVKCVAADGHRLALTTIEDETIGQVEARVILPRKSVLELIRLLGNDDDQDAAIHIGDSRFRVVTSDYIFTSKLINAQYPDYNRLIPRGTTVAVGDREAIKQALTRASILSNEKFRGVRFQFEPNKLRITANNSDHEQAEEAVSLAYEGGNMEIGFNVAYLLDVMSSISAKSIRCAFTDPNNGVLIEPMEGDQSLYVVMPMRL</sequence>
<feature type="domain" description="DNA polymerase III beta sliding clamp central" evidence="12">
    <location>
        <begin position="129"/>
        <end position="245"/>
    </location>
</feature>
<dbReference type="Pfam" id="PF00712">
    <property type="entry name" value="DNA_pol3_beta"/>
    <property type="match status" value="1"/>
</dbReference>